<keyword evidence="8" id="KW-0418">Kinase</keyword>
<keyword evidence="10" id="KW-0472">Membrane</keyword>
<dbReference type="PANTHER" id="PTHR44936:SF10">
    <property type="entry name" value="SENSOR PROTEIN RSTB"/>
    <property type="match status" value="1"/>
</dbReference>
<dbReference type="SUPFAM" id="SSF47384">
    <property type="entry name" value="Homodimeric domain of signal transducing histidine kinase"/>
    <property type="match status" value="1"/>
</dbReference>
<dbReference type="EMBL" id="QEXO01000002">
    <property type="protein sequence ID" value="PWE14417.1"/>
    <property type="molecule type" value="Genomic_DNA"/>
</dbReference>
<accession>A0A2U2BKD2</accession>
<dbReference type="InterPro" id="IPR003594">
    <property type="entry name" value="HATPase_dom"/>
</dbReference>
<dbReference type="SMART" id="SM00388">
    <property type="entry name" value="HisKA"/>
    <property type="match status" value="1"/>
</dbReference>
<evidence type="ECO:0000256" key="3">
    <source>
        <dbReference type="ARBA" id="ARBA00012438"/>
    </source>
</evidence>
<dbReference type="InterPro" id="IPR005467">
    <property type="entry name" value="His_kinase_dom"/>
</dbReference>
<dbReference type="PANTHER" id="PTHR44936">
    <property type="entry name" value="SENSOR PROTEIN CREC"/>
    <property type="match status" value="1"/>
</dbReference>
<dbReference type="Gene3D" id="1.10.287.130">
    <property type="match status" value="1"/>
</dbReference>
<feature type="domain" description="Histidine kinase" evidence="11">
    <location>
        <begin position="281"/>
        <end position="479"/>
    </location>
</feature>
<dbReference type="InterPro" id="IPR050980">
    <property type="entry name" value="2C_sensor_his_kinase"/>
</dbReference>
<dbReference type="AlphaFoldDB" id="A0A2U2BKD2"/>
<evidence type="ECO:0000256" key="7">
    <source>
        <dbReference type="ARBA" id="ARBA00022741"/>
    </source>
</evidence>
<dbReference type="InterPro" id="IPR036097">
    <property type="entry name" value="HisK_dim/P_sf"/>
</dbReference>
<name>A0A2U2BKD2_ALCFA</name>
<evidence type="ECO:0000256" key="1">
    <source>
        <dbReference type="ARBA" id="ARBA00000085"/>
    </source>
</evidence>
<protein>
    <recommendedName>
        <fullName evidence="3">histidine kinase</fullName>
        <ecNumber evidence="3">2.7.13.3</ecNumber>
    </recommendedName>
</protein>
<dbReference type="SMART" id="SM00304">
    <property type="entry name" value="HAMP"/>
    <property type="match status" value="1"/>
</dbReference>
<keyword evidence="6" id="KW-0808">Transferase</keyword>
<feature type="transmembrane region" description="Helical" evidence="10">
    <location>
        <begin position="29"/>
        <end position="48"/>
    </location>
</feature>
<dbReference type="GO" id="GO:0005886">
    <property type="term" value="C:plasma membrane"/>
    <property type="evidence" value="ECO:0007669"/>
    <property type="project" value="UniProtKB-SubCell"/>
</dbReference>
<sequence>MAVSLSSTWPEKLRRTFCFFYPERLRSKITLVVVVGLLVAQILTGTMWSQMRRQVLIETPARIAAVRFSDWYLYAESQLAHGADIDPSLLSGVSATPVSADLPLDYQSNMGEDFGLFFEKVIQERTGACKNFHLLSVNKARPTDKEAGIPLLDAFSRELNLVDVSFSAVFKLSNGQHWRLHVVENQGWSSIGNLKFTYDYFLRIYFFRLILVVIALTLCLNFIFRPLKKLEKSVLEMDVNRNQEKIQLGGSKEFKRLGVAFNNMVERVQKHIEERAYFFSAVSHDLRTPITRLKLRVQKVQDQALRLSLKRDVEQLNELVNSTLELMSFQTSDEAFAEVDVAALLTAVSVNRQDLGESIALAELEPAILNIQIQRFRRCLENLISNGLRYGQHVYISAHKAATEYIITVADDGPGIPLDEQAKVLRPYYRLETSRNRSTGGYGLGLSICDEALRAHGGRLEFGHQEQRFCVRIHLPLQPAG</sequence>
<evidence type="ECO:0000256" key="8">
    <source>
        <dbReference type="ARBA" id="ARBA00022777"/>
    </source>
</evidence>
<evidence type="ECO:0000256" key="5">
    <source>
        <dbReference type="ARBA" id="ARBA00022553"/>
    </source>
</evidence>
<evidence type="ECO:0000256" key="6">
    <source>
        <dbReference type="ARBA" id="ARBA00022679"/>
    </source>
</evidence>
<evidence type="ECO:0000259" key="12">
    <source>
        <dbReference type="PROSITE" id="PS50885"/>
    </source>
</evidence>
<evidence type="ECO:0000259" key="11">
    <source>
        <dbReference type="PROSITE" id="PS50109"/>
    </source>
</evidence>
<dbReference type="InterPro" id="IPR003661">
    <property type="entry name" value="HisK_dim/P_dom"/>
</dbReference>
<reference evidence="13 14" key="1">
    <citation type="submission" date="2018-05" db="EMBL/GenBank/DDBJ databases">
        <title>Genome Sequence of an Efficient Indole-Degrading Bacterium, Alcaligenes sp.YBY.</title>
        <authorList>
            <person name="Yang B."/>
        </authorList>
    </citation>
    <scope>NUCLEOTIDE SEQUENCE [LARGE SCALE GENOMIC DNA]</scope>
    <source>
        <strain evidence="13 14">YBY</strain>
    </source>
</reference>
<dbReference type="PRINTS" id="PR00344">
    <property type="entry name" value="BCTRLSENSOR"/>
</dbReference>
<evidence type="ECO:0000256" key="4">
    <source>
        <dbReference type="ARBA" id="ARBA00022475"/>
    </source>
</evidence>
<dbReference type="Pfam" id="PF00672">
    <property type="entry name" value="HAMP"/>
    <property type="match status" value="1"/>
</dbReference>
<dbReference type="Gene3D" id="3.30.565.10">
    <property type="entry name" value="Histidine kinase-like ATPase, C-terminal domain"/>
    <property type="match status" value="1"/>
</dbReference>
<dbReference type="EC" id="2.7.13.3" evidence="3"/>
<reference evidence="13 14" key="2">
    <citation type="submission" date="2018-05" db="EMBL/GenBank/DDBJ databases">
        <authorList>
            <person name="Lanie J.A."/>
            <person name="Ng W.-L."/>
            <person name="Kazmierczak K.M."/>
            <person name="Andrzejewski T.M."/>
            <person name="Davidsen T.M."/>
            <person name="Wayne K.J."/>
            <person name="Tettelin H."/>
            <person name="Glass J.I."/>
            <person name="Rusch D."/>
            <person name="Podicherti R."/>
            <person name="Tsui H.-C.T."/>
            <person name="Winkler M.E."/>
        </authorList>
    </citation>
    <scope>NUCLEOTIDE SEQUENCE [LARGE SCALE GENOMIC DNA]</scope>
    <source>
        <strain evidence="13 14">YBY</strain>
    </source>
</reference>
<comment type="subcellular location">
    <subcellularLocation>
        <location evidence="2">Cell membrane</location>
        <topology evidence="2">Multi-pass membrane protein</topology>
    </subcellularLocation>
</comment>
<dbReference type="Pfam" id="PF00512">
    <property type="entry name" value="HisKA"/>
    <property type="match status" value="1"/>
</dbReference>
<feature type="transmembrane region" description="Helical" evidence="10">
    <location>
        <begin position="205"/>
        <end position="224"/>
    </location>
</feature>
<keyword evidence="7" id="KW-0547">Nucleotide-binding</keyword>
<dbReference type="Pfam" id="PF02518">
    <property type="entry name" value="HATPase_c"/>
    <property type="match status" value="1"/>
</dbReference>
<proteinExistence type="predicted"/>
<dbReference type="InterPro" id="IPR036890">
    <property type="entry name" value="HATPase_C_sf"/>
</dbReference>
<organism evidence="13 14">
    <name type="scientific">Alcaligenes faecalis</name>
    <dbReference type="NCBI Taxonomy" id="511"/>
    <lineage>
        <taxon>Bacteria</taxon>
        <taxon>Pseudomonadati</taxon>
        <taxon>Pseudomonadota</taxon>
        <taxon>Betaproteobacteria</taxon>
        <taxon>Burkholderiales</taxon>
        <taxon>Alcaligenaceae</taxon>
        <taxon>Alcaligenes</taxon>
    </lineage>
</organism>
<dbReference type="InterPro" id="IPR004358">
    <property type="entry name" value="Sig_transdc_His_kin-like_C"/>
</dbReference>
<dbReference type="Proteomes" id="UP000245216">
    <property type="component" value="Unassembled WGS sequence"/>
</dbReference>
<dbReference type="SUPFAM" id="SSF55874">
    <property type="entry name" value="ATPase domain of HSP90 chaperone/DNA topoisomerase II/histidine kinase"/>
    <property type="match status" value="1"/>
</dbReference>
<comment type="caution">
    <text evidence="13">The sequence shown here is derived from an EMBL/GenBank/DDBJ whole genome shotgun (WGS) entry which is preliminary data.</text>
</comment>
<dbReference type="CDD" id="cd00082">
    <property type="entry name" value="HisKA"/>
    <property type="match status" value="1"/>
</dbReference>
<dbReference type="RefSeq" id="WP_109088723.1">
    <property type="nucleotide sequence ID" value="NZ_QEXO01000002.1"/>
</dbReference>
<gene>
    <name evidence="13" type="ORF">DF183_06720</name>
</gene>
<keyword evidence="5" id="KW-0597">Phosphoprotein</keyword>
<comment type="catalytic activity">
    <reaction evidence="1">
        <text>ATP + protein L-histidine = ADP + protein N-phospho-L-histidine.</text>
        <dbReference type="EC" id="2.7.13.3"/>
    </reaction>
</comment>
<dbReference type="CDD" id="cd06225">
    <property type="entry name" value="HAMP"/>
    <property type="match status" value="1"/>
</dbReference>
<keyword evidence="4" id="KW-1003">Cell membrane</keyword>
<keyword evidence="10" id="KW-0812">Transmembrane</keyword>
<keyword evidence="10" id="KW-1133">Transmembrane helix</keyword>
<dbReference type="SMART" id="SM00387">
    <property type="entry name" value="HATPase_c"/>
    <property type="match status" value="1"/>
</dbReference>
<dbReference type="PROSITE" id="PS50885">
    <property type="entry name" value="HAMP"/>
    <property type="match status" value="1"/>
</dbReference>
<evidence type="ECO:0000256" key="9">
    <source>
        <dbReference type="ARBA" id="ARBA00022840"/>
    </source>
</evidence>
<evidence type="ECO:0000313" key="13">
    <source>
        <dbReference type="EMBL" id="PWE14417.1"/>
    </source>
</evidence>
<dbReference type="STRING" id="511.UZ73_05675"/>
<evidence type="ECO:0000313" key="14">
    <source>
        <dbReference type="Proteomes" id="UP000245216"/>
    </source>
</evidence>
<feature type="domain" description="HAMP" evidence="12">
    <location>
        <begin position="221"/>
        <end position="273"/>
    </location>
</feature>
<dbReference type="GO" id="GO:0000155">
    <property type="term" value="F:phosphorelay sensor kinase activity"/>
    <property type="evidence" value="ECO:0007669"/>
    <property type="project" value="InterPro"/>
</dbReference>
<keyword evidence="9" id="KW-0067">ATP-binding</keyword>
<dbReference type="GO" id="GO:0005524">
    <property type="term" value="F:ATP binding"/>
    <property type="evidence" value="ECO:0007669"/>
    <property type="project" value="UniProtKB-KW"/>
</dbReference>
<dbReference type="PROSITE" id="PS50109">
    <property type="entry name" value="HIS_KIN"/>
    <property type="match status" value="1"/>
</dbReference>
<dbReference type="InterPro" id="IPR003660">
    <property type="entry name" value="HAMP_dom"/>
</dbReference>
<evidence type="ECO:0000256" key="10">
    <source>
        <dbReference type="SAM" id="Phobius"/>
    </source>
</evidence>
<evidence type="ECO:0000256" key="2">
    <source>
        <dbReference type="ARBA" id="ARBA00004651"/>
    </source>
</evidence>